<dbReference type="Proteomes" id="UP001168363">
    <property type="component" value="Unassembled WGS sequence"/>
</dbReference>
<feature type="non-terminal residue" evidence="2">
    <location>
        <position position="67"/>
    </location>
</feature>
<name>A0ABT8TWQ6_9ACTN</name>
<sequence>RADEVDTPYTEAAEVMRRIHGEPDARVMRGAAGSSGGAGGGPGATGAATTGGSAGWGQPVGSAHTYP</sequence>
<feature type="region of interest" description="Disordered" evidence="1">
    <location>
        <begin position="19"/>
        <end position="67"/>
    </location>
</feature>
<organism evidence="2 3">
    <name type="scientific">Nocardioides cremeus</name>
    <dbReference type="NCBI Taxonomy" id="3058044"/>
    <lineage>
        <taxon>Bacteria</taxon>
        <taxon>Bacillati</taxon>
        <taxon>Actinomycetota</taxon>
        <taxon>Actinomycetes</taxon>
        <taxon>Propionibacteriales</taxon>
        <taxon>Nocardioidaceae</taxon>
        <taxon>Nocardioides</taxon>
    </lineage>
</organism>
<reference evidence="2" key="1">
    <citation type="submission" date="2023-06" db="EMBL/GenBank/DDBJ databases">
        <title>Genome sequence of Nocardioides sp. SOB44.</title>
        <authorList>
            <person name="Zhang G."/>
        </authorList>
    </citation>
    <scope>NUCLEOTIDE SEQUENCE</scope>
    <source>
        <strain evidence="2">SOB44</strain>
    </source>
</reference>
<accession>A0ABT8TWQ6</accession>
<comment type="caution">
    <text evidence="2">The sequence shown here is derived from an EMBL/GenBank/DDBJ whole genome shotgun (WGS) entry which is preliminary data.</text>
</comment>
<feature type="non-terminal residue" evidence="2">
    <location>
        <position position="1"/>
    </location>
</feature>
<evidence type="ECO:0000313" key="3">
    <source>
        <dbReference type="Proteomes" id="UP001168363"/>
    </source>
</evidence>
<feature type="compositionally biased region" description="Gly residues" evidence="1">
    <location>
        <begin position="33"/>
        <end position="44"/>
    </location>
</feature>
<evidence type="ECO:0000256" key="1">
    <source>
        <dbReference type="SAM" id="MobiDB-lite"/>
    </source>
</evidence>
<protein>
    <submittedName>
        <fullName evidence="2">Uncharacterized protein</fullName>
    </submittedName>
</protein>
<gene>
    <name evidence="2" type="ORF">QWJ41_21965</name>
</gene>
<evidence type="ECO:0000313" key="2">
    <source>
        <dbReference type="EMBL" id="MDO3398393.1"/>
    </source>
</evidence>
<proteinExistence type="predicted"/>
<dbReference type="EMBL" id="JAULSC010000526">
    <property type="protein sequence ID" value="MDO3398393.1"/>
    <property type="molecule type" value="Genomic_DNA"/>
</dbReference>
<dbReference type="RefSeq" id="WP_302710617.1">
    <property type="nucleotide sequence ID" value="NZ_JAULSC010000526.1"/>
</dbReference>
<keyword evidence="3" id="KW-1185">Reference proteome</keyword>